<dbReference type="SUPFAM" id="SSF51126">
    <property type="entry name" value="Pectin lyase-like"/>
    <property type="match status" value="1"/>
</dbReference>
<proteinExistence type="inferred from homology"/>
<dbReference type="InterPro" id="IPR051801">
    <property type="entry name" value="GH28_Enzymes"/>
</dbReference>
<feature type="region of interest" description="Disordered" evidence="5">
    <location>
        <begin position="24"/>
        <end position="50"/>
    </location>
</feature>
<feature type="compositionally biased region" description="Acidic residues" evidence="5">
    <location>
        <begin position="139"/>
        <end position="150"/>
    </location>
</feature>
<evidence type="ECO:0000256" key="1">
    <source>
        <dbReference type="ARBA" id="ARBA00008834"/>
    </source>
</evidence>
<dbReference type="InterPro" id="IPR024535">
    <property type="entry name" value="RHGA/B-epi-like_pectate_lyase"/>
</dbReference>
<dbReference type="EMBL" id="MTKT01000797">
    <property type="protein sequence ID" value="OWM88179.1"/>
    <property type="molecule type" value="Genomic_DNA"/>
</dbReference>
<comment type="caution">
    <text evidence="7">The sequence shown here is derived from an EMBL/GenBank/DDBJ whole genome shotgun (WGS) entry which is preliminary data.</text>
</comment>
<evidence type="ECO:0000259" key="6">
    <source>
        <dbReference type="Pfam" id="PF12708"/>
    </source>
</evidence>
<dbReference type="AlphaFoldDB" id="A0A218XU78"/>
<dbReference type="Pfam" id="PF00295">
    <property type="entry name" value="Glyco_hydro_28"/>
    <property type="match status" value="1"/>
</dbReference>
<dbReference type="GO" id="GO:0004650">
    <property type="term" value="F:polygalacturonase activity"/>
    <property type="evidence" value="ECO:0007669"/>
    <property type="project" value="InterPro"/>
</dbReference>
<dbReference type="InterPro" id="IPR000743">
    <property type="entry name" value="Glyco_hydro_28"/>
</dbReference>
<dbReference type="PANTHER" id="PTHR31339:SF71">
    <property type="entry name" value="PECTIN LYASE-LIKE SUPERFAMILY PROTEIN"/>
    <property type="match status" value="1"/>
</dbReference>
<gene>
    <name evidence="7" type="ORF">CDL15_Pgr003591</name>
</gene>
<evidence type="ECO:0000256" key="3">
    <source>
        <dbReference type="ARBA" id="ARBA00023295"/>
    </source>
</evidence>
<keyword evidence="2 4" id="KW-0378">Hydrolase</keyword>
<evidence type="ECO:0000313" key="8">
    <source>
        <dbReference type="Proteomes" id="UP000197138"/>
    </source>
</evidence>
<dbReference type="InterPro" id="IPR012334">
    <property type="entry name" value="Pectin_lyas_fold"/>
</dbReference>
<dbReference type="PANTHER" id="PTHR31339">
    <property type="entry name" value="PECTIN LYASE-RELATED"/>
    <property type="match status" value="1"/>
</dbReference>
<dbReference type="Proteomes" id="UP000197138">
    <property type="component" value="Unassembled WGS sequence"/>
</dbReference>
<feature type="domain" description="Rhamnogalacturonase A/B/Epimerase-like pectate lyase" evidence="6">
    <location>
        <begin position="227"/>
        <end position="272"/>
    </location>
</feature>
<evidence type="ECO:0000256" key="5">
    <source>
        <dbReference type="SAM" id="MobiDB-lite"/>
    </source>
</evidence>
<accession>A0A218XU78</accession>
<organism evidence="7 8">
    <name type="scientific">Punica granatum</name>
    <name type="common">Pomegranate</name>
    <dbReference type="NCBI Taxonomy" id="22663"/>
    <lineage>
        <taxon>Eukaryota</taxon>
        <taxon>Viridiplantae</taxon>
        <taxon>Streptophyta</taxon>
        <taxon>Embryophyta</taxon>
        <taxon>Tracheophyta</taxon>
        <taxon>Spermatophyta</taxon>
        <taxon>Magnoliopsida</taxon>
        <taxon>eudicotyledons</taxon>
        <taxon>Gunneridae</taxon>
        <taxon>Pentapetalae</taxon>
        <taxon>rosids</taxon>
        <taxon>malvids</taxon>
        <taxon>Myrtales</taxon>
        <taxon>Lythraceae</taxon>
        <taxon>Punica</taxon>
    </lineage>
</organism>
<name>A0A218XU78_PUNGR</name>
<reference evidence="8" key="1">
    <citation type="journal article" date="2017" name="Plant J.">
        <title>The pomegranate (Punica granatum L.) genome and the genomics of punicalagin biosynthesis.</title>
        <authorList>
            <person name="Qin G."/>
            <person name="Xu C."/>
            <person name="Ming R."/>
            <person name="Tang H."/>
            <person name="Guyot R."/>
            <person name="Kramer E.M."/>
            <person name="Hu Y."/>
            <person name="Yi X."/>
            <person name="Qi Y."/>
            <person name="Xu X."/>
            <person name="Gao Z."/>
            <person name="Pan H."/>
            <person name="Jian J."/>
            <person name="Tian Y."/>
            <person name="Yue Z."/>
            <person name="Xu Y."/>
        </authorList>
    </citation>
    <scope>NUCLEOTIDE SEQUENCE [LARGE SCALE GENOMIC DNA]</scope>
    <source>
        <strain evidence="8">cv. Dabenzi</strain>
    </source>
</reference>
<feature type="region of interest" description="Disordered" evidence="5">
    <location>
        <begin position="134"/>
        <end position="160"/>
    </location>
</feature>
<dbReference type="GO" id="GO:0005975">
    <property type="term" value="P:carbohydrate metabolic process"/>
    <property type="evidence" value="ECO:0007669"/>
    <property type="project" value="InterPro"/>
</dbReference>
<dbReference type="Pfam" id="PF12708">
    <property type="entry name" value="Pect-lyase_RHGA_epim"/>
    <property type="match status" value="1"/>
</dbReference>
<comment type="similarity">
    <text evidence="1 4">Belongs to the glycosyl hydrolase 28 family.</text>
</comment>
<evidence type="ECO:0000256" key="4">
    <source>
        <dbReference type="RuleBase" id="RU361169"/>
    </source>
</evidence>
<evidence type="ECO:0000313" key="7">
    <source>
        <dbReference type="EMBL" id="OWM88179.1"/>
    </source>
</evidence>
<feature type="compositionally biased region" description="Basic and acidic residues" evidence="5">
    <location>
        <begin position="24"/>
        <end position="38"/>
    </location>
</feature>
<sequence length="650" mass="71250">MVPALLVLVCRQQYTRAPIPLTREREREIQKEEEKTLEPDEEGDGNDHGESVLTLTWTMKVNELKGNNNQINGLGFLGPLGYVTPILLPVATLVSGDLLFQESAISCSVSYVSSIILLTKRVVQIRPQINLPFPNGADVDNDEYDGDEGENEKKRQSPESVASATATATLPFLFYCNNGALEIYAVVVVGILLVSTGTECRAVGKVGAVTTGSVFEYGAVSCRAHSFSVTDFGAVGDGKTLNTRAFQQAVDHLSRYSQQGGALLYVPPGRWLTGTFNLTSHFTLFLHKDAVLLASQDINDWPLAKPLPSYGHGREAPGGRYMSFIFGTNLTDVIITGMNGTIDGQGEIWWTKFHEGKLRYTRPHLIEIMHSNNIQISHLTLLNSPFWTLHPVYSSDVIIQRITILAPVKSPNTDGIDPDSCTNTRIEDCFIVSGDDCVAVKSGWDEYGIAYGMPTRHLAIRRLTCISPTSAMIALGSEMSGGIEDVRAEDITAINTESGVRIKTAMGRGAYVRDVYVKGMKMHTMKWAFWMDGNYGSHPDKHYNPNARPMVSGINYRDVVAENVTMAAQFNGIPGDPFTGICISNATIAMSPKSKEAPWTCSHVQGITSGVTPRPCSILPEKTVACQFPTAKLPIDMVKFKKCVYKVRHT</sequence>
<keyword evidence="3 4" id="KW-0326">Glycosidase</keyword>
<evidence type="ECO:0000256" key="2">
    <source>
        <dbReference type="ARBA" id="ARBA00022801"/>
    </source>
</evidence>
<protein>
    <recommendedName>
        <fullName evidence="6">Rhamnogalacturonase A/B/Epimerase-like pectate lyase domain-containing protein</fullName>
    </recommendedName>
</protein>
<dbReference type="InterPro" id="IPR011050">
    <property type="entry name" value="Pectin_lyase_fold/virulence"/>
</dbReference>
<dbReference type="Gene3D" id="2.160.20.10">
    <property type="entry name" value="Single-stranded right-handed beta-helix, Pectin lyase-like"/>
    <property type="match status" value="1"/>
</dbReference>